<feature type="domain" description="EF-hand" evidence="3">
    <location>
        <begin position="216"/>
        <end position="251"/>
    </location>
</feature>
<feature type="compositionally biased region" description="Basic and acidic residues" evidence="1">
    <location>
        <begin position="239"/>
        <end position="252"/>
    </location>
</feature>
<evidence type="ECO:0000259" key="3">
    <source>
        <dbReference type="PROSITE" id="PS50222"/>
    </source>
</evidence>
<sequence>MEATTKGDTMKKLTLAVLISGAMSTAAMAHDHMDKEDHMKQVKHTFNTIDADKDGMLGKEEVSDHVIAKHFDKLDTNGDDKLSENEYITYLEDNPKAFSENVKDKVQYTKAKVEADADEVIASSPKELKTDETQVGADMESDSDMSAMHDDMERKTESAMSSYDRDENMDDYDSDHDADLRNNDEMAGNEGDRMVAQNEFKMMDKNGDGMVSEDEANIAGVNSTFDDMDEDDDNMISRQEYREYRRSEEASR</sequence>
<gene>
    <name evidence="4" type="ORF">FBQ74_00180</name>
</gene>
<feature type="domain" description="EF-hand" evidence="3">
    <location>
        <begin position="37"/>
        <end position="72"/>
    </location>
</feature>
<reference evidence="4 5" key="1">
    <citation type="submission" date="2019-04" db="EMBL/GenBank/DDBJ databases">
        <title>Salinimonas iocasae sp. nov., a halophilic bacterium isolated from the outer tube casing of tubeworms in Okinawa Trough.</title>
        <authorList>
            <person name="Zhang H."/>
            <person name="Wang H."/>
            <person name="Li C."/>
        </authorList>
    </citation>
    <scope>NUCLEOTIDE SEQUENCE [LARGE SCALE GENOMIC DNA]</scope>
    <source>
        <strain evidence="4 5">KX18D6</strain>
    </source>
</reference>
<dbReference type="PROSITE" id="PS00018">
    <property type="entry name" value="EF_HAND_1"/>
    <property type="match status" value="3"/>
</dbReference>
<dbReference type="PROSITE" id="PS50222">
    <property type="entry name" value="EF_HAND_2"/>
    <property type="match status" value="2"/>
</dbReference>
<dbReference type="InterPro" id="IPR011992">
    <property type="entry name" value="EF-hand-dom_pair"/>
</dbReference>
<protein>
    <submittedName>
        <fullName evidence="4">EF-hand domain-containing protein</fullName>
    </submittedName>
</protein>
<dbReference type="InterPro" id="IPR018247">
    <property type="entry name" value="EF_Hand_1_Ca_BS"/>
</dbReference>
<organism evidence="4 5">
    <name type="scientific">Salinimonas iocasae</name>
    <dbReference type="NCBI Taxonomy" id="2572577"/>
    <lineage>
        <taxon>Bacteria</taxon>
        <taxon>Pseudomonadati</taxon>
        <taxon>Pseudomonadota</taxon>
        <taxon>Gammaproteobacteria</taxon>
        <taxon>Alteromonadales</taxon>
        <taxon>Alteromonadaceae</taxon>
        <taxon>Alteromonas/Salinimonas group</taxon>
        <taxon>Salinimonas</taxon>
    </lineage>
</organism>
<feature type="compositionally biased region" description="Basic and acidic residues" evidence="1">
    <location>
        <begin position="175"/>
        <end position="184"/>
    </location>
</feature>
<feature type="compositionally biased region" description="Basic and acidic residues" evidence="1">
    <location>
        <begin position="147"/>
        <end position="157"/>
    </location>
</feature>
<dbReference type="EMBL" id="CP039852">
    <property type="protein sequence ID" value="QCZ91988.1"/>
    <property type="molecule type" value="Genomic_DNA"/>
</dbReference>
<dbReference type="GO" id="GO:0005509">
    <property type="term" value="F:calcium ion binding"/>
    <property type="evidence" value="ECO:0007669"/>
    <property type="project" value="InterPro"/>
</dbReference>
<dbReference type="Gene3D" id="1.10.238.10">
    <property type="entry name" value="EF-hand"/>
    <property type="match status" value="2"/>
</dbReference>
<dbReference type="SMART" id="SM00054">
    <property type="entry name" value="EFh"/>
    <property type="match status" value="4"/>
</dbReference>
<feature type="signal peptide" evidence="2">
    <location>
        <begin position="1"/>
        <end position="29"/>
    </location>
</feature>
<keyword evidence="5" id="KW-1185">Reference proteome</keyword>
<dbReference type="SUPFAM" id="SSF47473">
    <property type="entry name" value="EF-hand"/>
    <property type="match status" value="1"/>
</dbReference>
<accession>A0A5B7Y960</accession>
<dbReference type="OrthoDB" id="6386054at2"/>
<dbReference type="Pfam" id="PF13202">
    <property type="entry name" value="EF-hand_5"/>
    <property type="match status" value="3"/>
</dbReference>
<evidence type="ECO:0000313" key="5">
    <source>
        <dbReference type="Proteomes" id="UP000304912"/>
    </source>
</evidence>
<evidence type="ECO:0000256" key="1">
    <source>
        <dbReference type="SAM" id="MobiDB-lite"/>
    </source>
</evidence>
<keyword evidence="2" id="KW-0732">Signal</keyword>
<feature type="region of interest" description="Disordered" evidence="1">
    <location>
        <begin position="220"/>
        <end position="252"/>
    </location>
</feature>
<dbReference type="KEGG" id="salk:FBQ74_00180"/>
<evidence type="ECO:0000313" key="4">
    <source>
        <dbReference type="EMBL" id="QCZ91988.1"/>
    </source>
</evidence>
<dbReference type="InterPro" id="IPR002048">
    <property type="entry name" value="EF_hand_dom"/>
</dbReference>
<dbReference type="AlphaFoldDB" id="A0A5B7Y960"/>
<evidence type="ECO:0000256" key="2">
    <source>
        <dbReference type="SAM" id="SignalP"/>
    </source>
</evidence>
<feature type="chain" id="PRO_5023002558" evidence="2">
    <location>
        <begin position="30"/>
        <end position="252"/>
    </location>
</feature>
<proteinExistence type="predicted"/>
<name>A0A5B7Y960_9ALTE</name>
<feature type="region of interest" description="Disordered" evidence="1">
    <location>
        <begin position="123"/>
        <end position="190"/>
    </location>
</feature>
<dbReference type="Proteomes" id="UP000304912">
    <property type="component" value="Chromosome"/>
</dbReference>